<dbReference type="EMBL" id="BGZK01001072">
    <property type="protein sequence ID" value="GBP70395.1"/>
    <property type="molecule type" value="Genomic_DNA"/>
</dbReference>
<evidence type="ECO:0000313" key="3">
    <source>
        <dbReference type="Proteomes" id="UP000299102"/>
    </source>
</evidence>
<protein>
    <submittedName>
        <fullName evidence="2">Uncharacterized protein</fullName>
    </submittedName>
</protein>
<dbReference type="AlphaFoldDB" id="A0A4C1Y7H7"/>
<feature type="region of interest" description="Disordered" evidence="1">
    <location>
        <begin position="58"/>
        <end position="82"/>
    </location>
</feature>
<sequence>MPEWKGRVPLTRSHCERITNPFLSPLTLTGIYGILHHAWLDAHLADFSFMERRRRNKQAPFQIATSTSHDKWPGGDNGPVAAATLEEPKSRVEMLCDRPQPDLRPGRRSFRSLSLVTQHPTVNTIHLSCVE</sequence>
<dbReference type="Proteomes" id="UP000299102">
    <property type="component" value="Unassembled WGS sequence"/>
</dbReference>
<evidence type="ECO:0000256" key="1">
    <source>
        <dbReference type="SAM" id="MobiDB-lite"/>
    </source>
</evidence>
<organism evidence="2 3">
    <name type="scientific">Eumeta variegata</name>
    <name type="common">Bagworm moth</name>
    <name type="synonym">Eumeta japonica</name>
    <dbReference type="NCBI Taxonomy" id="151549"/>
    <lineage>
        <taxon>Eukaryota</taxon>
        <taxon>Metazoa</taxon>
        <taxon>Ecdysozoa</taxon>
        <taxon>Arthropoda</taxon>
        <taxon>Hexapoda</taxon>
        <taxon>Insecta</taxon>
        <taxon>Pterygota</taxon>
        <taxon>Neoptera</taxon>
        <taxon>Endopterygota</taxon>
        <taxon>Lepidoptera</taxon>
        <taxon>Glossata</taxon>
        <taxon>Ditrysia</taxon>
        <taxon>Tineoidea</taxon>
        <taxon>Psychidae</taxon>
        <taxon>Oiketicinae</taxon>
        <taxon>Eumeta</taxon>
    </lineage>
</organism>
<reference evidence="2 3" key="1">
    <citation type="journal article" date="2019" name="Commun. Biol.">
        <title>The bagworm genome reveals a unique fibroin gene that provides high tensile strength.</title>
        <authorList>
            <person name="Kono N."/>
            <person name="Nakamura H."/>
            <person name="Ohtoshi R."/>
            <person name="Tomita M."/>
            <person name="Numata K."/>
            <person name="Arakawa K."/>
        </authorList>
    </citation>
    <scope>NUCLEOTIDE SEQUENCE [LARGE SCALE GENOMIC DNA]</scope>
</reference>
<accession>A0A4C1Y7H7</accession>
<name>A0A4C1Y7H7_EUMVA</name>
<gene>
    <name evidence="2" type="ORF">EVAR_45662_1</name>
</gene>
<comment type="caution">
    <text evidence="2">The sequence shown here is derived from an EMBL/GenBank/DDBJ whole genome shotgun (WGS) entry which is preliminary data.</text>
</comment>
<evidence type="ECO:0000313" key="2">
    <source>
        <dbReference type="EMBL" id="GBP70395.1"/>
    </source>
</evidence>
<proteinExistence type="predicted"/>
<keyword evidence="3" id="KW-1185">Reference proteome</keyword>